<sequence length="491" mass="56292">MIKKLYNELIEGTSPRQTLSALRKEVKELSRRDELAALIEKDSSVITALLKNDDAKTRKNAALLMGDLEIPTFTTPLFAGYETEQTLFVRSAYLEALAHLDCSEYLDKLKTRLNELAAQTPDASDKKHVDAEIRALSNLILSMEGTTKHTFTGYHEKYHCILLTNRLHREITASQIEHGTLKDYHAGVMVTTDDIEELLYIRTYSELLFVIPQASSCSMEPLEAAQTLADSQLLPLLKKAHREPAPFYFRIDVKGRMPLDQKSRFTKKLSAELERLSGRELLNTTSHYELELRLIENKSGTFNVLLKLNTLPDERFSYRKESVAASIKPVNAALLVALAKDYMVKDAQILDPFCGVATMLIERQMVVKGNTSYGIDVYPDAIDKAKINTEAAGQIIHFINKDCLDFTHDYLFDEIFTDMPFETGHKSDEEIYELYDRFFEKSRDLLTEEGTLILYSRNPEYIRSLSKKYKYEVIKDWLILDKEDSHLFVLR</sequence>
<keyword evidence="2" id="KW-0489">Methyltransferase</keyword>
<dbReference type="RefSeq" id="WP_073113232.1">
    <property type="nucleotide sequence ID" value="NZ_FQZY01000108.1"/>
</dbReference>
<dbReference type="SUPFAM" id="SSF53335">
    <property type="entry name" value="S-adenosyl-L-methionine-dependent methyltransferases"/>
    <property type="match status" value="1"/>
</dbReference>
<dbReference type="Gene3D" id="3.40.50.150">
    <property type="entry name" value="Vaccinia Virus protein VP39"/>
    <property type="match status" value="1"/>
</dbReference>
<name>A0A1M6WCW5_9FIRM</name>
<dbReference type="Proteomes" id="UP000184301">
    <property type="component" value="Unassembled WGS sequence"/>
</dbReference>
<dbReference type="AlphaFoldDB" id="A0A1M6WCW5"/>
<gene>
    <name evidence="2" type="ORF">SAMN02745243_03989</name>
</gene>
<dbReference type="Pfam" id="PF01170">
    <property type="entry name" value="UPF0020"/>
    <property type="match status" value="1"/>
</dbReference>
<feature type="domain" description="Ribosomal RNA large subunit methyltransferase K/L-like methyltransferase" evidence="1">
    <location>
        <begin position="318"/>
        <end position="457"/>
    </location>
</feature>
<dbReference type="EMBL" id="FQZY01000108">
    <property type="protein sequence ID" value="SHK91582.1"/>
    <property type="molecule type" value="Genomic_DNA"/>
</dbReference>
<keyword evidence="2" id="KW-0808">Transferase</keyword>
<proteinExistence type="predicted"/>
<dbReference type="OrthoDB" id="1637728at2"/>
<organism evidence="2 3">
    <name type="scientific">Hespellia stercorisuis DSM 15480</name>
    <dbReference type="NCBI Taxonomy" id="1121950"/>
    <lineage>
        <taxon>Bacteria</taxon>
        <taxon>Bacillati</taxon>
        <taxon>Bacillota</taxon>
        <taxon>Clostridia</taxon>
        <taxon>Lachnospirales</taxon>
        <taxon>Lachnospiraceae</taxon>
        <taxon>Hespellia</taxon>
    </lineage>
</organism>
<dbReference type="GO" id="GO:0016423">
    <property type="term" value="F:tRNA (guanine) methyltransferase activity"/>
    <property type="evidence" value="ECO:0007669"/>
    <property type="project" value="TreeGrafter"/>
</dbReference>
<evidence type="ECO:0000313" key="2">
    <source>
        <dbReference type="EMBL" id="SHK91582.1"/>
    </source>
</evidence>
<evidence type="ECO:0000259" key="1">
    <source>
        <dbReference type="Pfam" id="PF01170"/>
    </source>
</evidence>
<protein>
    <submittedName>
        <fullName evidence="2">Putative RNA methylase family UPF0020</fullName>
    </submittedName>
</protein>
<dbReference type="STRING" id="1121950.SAMN02745243_03989"/>
<reference evidence="2 3" key="1">
    <citation type="submission" date="2016-11" db="EMBL/GenBank/DDBJ databases">
        <authorList>
            <person name="Jaros S."/>
            <person name="Januszkiewicz K."/>
            <person name="Wedrychowicz H."/>
        </authorList>
    </citation>
    <scope>NUCLEOTIDE SEQUENCE [LARGE SCALE GENOMIC DNA]</scope>
    <source>
        <strain evidence="2 3">DSM 15480</strain>
    </source>
</reference>
<dbReference type="PANTHER" id="PTHR14911:SF13">
    <property type="entry name" value="TRNA (GUANINE(6)-N2)-METHYLTRANSFERASE THUMP3"/>
    <property type="match status" value="1"/>
</dbReference>
<dbReference type="InterPro" id="IPR029063">
    <property type="entry name" value="SAM-dependent_MTases_sf"/>
</dbReference>
<keyword evidence="3" id="KW-1185">Reference proteome</keyword>
<dbReference type="InterPro" id="IPR000241">
    <property type="entry name" value="RlmKL-like_Mtase"/>
</dbReference>
<evidence type="ECO:0000313" key="3">
    <source>
        <dbReference type="Proteomes" id="UP000184301"/>
    </source>
</evidence>
<accession>A0A1M6WCW5</accession>
<dbReference type="GO" id="GO:0030488">
    <property type="term" value="P:tRNA methylation"/>
    <property type="evidence" value="ECO:0007669"/>
    <property type="project" value="TreeGrafter"/>
</dbReference>
<dbReference type="PANTHER" id="PTHR14911">
    <property type="entry name" value="THUMP DOMAIN-CONTAINING"/>
    <property type="match status" value="1"/>
</dbReference>